<organism evidence="2">
    <name type="scientific">Cacopsylla melanoneura</name>
    <dbReference type="NCBI Taxonomy" id="428564"/>
    <lineage>
        <taxon>Eukaryota</taxon>
        <taxon>Metazoa</taxon>
        <taxon>Ecdysozoa</taxon>
        <taxon>Arthropoda</taxon>
        <taxon>Hexapoda</taxon>
        <taxon>Insecta</taxon>
        <taxon>Pterygota</taxon>
        <taxon>Neoptera</taxon>
        <taxon>Paraneoptera</taxon>
        <taxon>Hemiptera</taxon>
        <taxon>Sternorrhyncha</taxon>
        <taxon>Psylloidea</taxon>
        <taxon>Psyllidae</taxon>
        <taxon>Psyllinae</taxon>
        <taxon>Cacopsylla</taxon>
    </lineage>
</organism>
<evidence type="ECO:0000259" key="1">
    <source>
        <dbReference type="Pfam" id="PF12777"/>
    </source>
</evidence>
<dbReference type="PANTHER" id="PTHR22878:SF70">
    <property type="entry name" value="DYNEIN HEAVY CHAIN 2, AXONEMAL"/>
    <property type="match status" value="1"/>
</dbReference>
<accession>A0A8D9FHT6</accession>
<dbReference type="InterPro" id="IPR024743">
    <property type="entry name" value="Dynein_HC_stalk"/>
</dbReference>
<sequence>MAAQAMKSECEAILADAIPILSAAESALNTLTQADIGMVKTMKTPPEIVKVVLKAVCILKGVKPDRTPFFFFFFTGGGEKKTKQNKKNCNNLLIKLLVPACWDR</sequence>
<proteinExistence type="predicted"/>
<protein>
    <submittedName>
        <fullName evidence="2">Dynein heavy chain 7, axonemal</fullName>
    </submittedName>
</protein>
<dbReference type="AlphaFoldDB" id="A0A8D9FHT6"/>
<dbReference type="GO" id="GO:0051959">
    <property type="term" value="F:dynein light intermediate chain binding"/>
    <property type="evidence" value="ECO:0007669"/>
    <property type="project" value="InterPro"/>
</dbReference>
<dbReference type="PANTHER" id="PTHR22878">
    <property type="entry name" value="DYNEIN HEAVY CHAIN 6, AXONEMAL-LIKE-RELATED"/>
    <property type="match status" value="1"/>
</dbReference>
<dbReference type="Pfam" id="PF12777">
    <property type="entry name" value="MT"/>
    <property type="match status" value="1"/>
</dbReference>
<dbReference type="Gene3D" id="1.20.920.60">
    <property type="match status" value="1"/>
</dbReference>
<dbReference type="GO" id="GO:0030286">
    <property type="term" value="C:dynein complex"/>
    <property type="evidence" value="ECO:0007669"/>
    <property type="project" value="InterPro"/>
</dbReference>
<dbReference type="GO" id="GO:0045505">
    <property type="term" value="F:dynein intermediate chain binding"/>
    <property type="evidence" value="ECO:0007669"/>
    <property type="project" value="InterPro"/>
</dbReference>
<name>A0A8D9FHT6_9HEMI</name>
<reference evidence="2" key="1">
    <citation type="submission" date="2021-05" db="EMBL/GenBank/DDBJ databases">
        <authorList>
            <person name="Alioto T."/>
            <person name="Alioto T."/>
            <person name="Gomez Garrido J."/>
        </authorList>
    </citation>
    <scope>NUCLEOTIDE SEQUENCE</scope>
</reference>
<dbReference type="EMBL" id="HBUF01672116">
    <property type="protein sequence ID" value="CAG6790662.1"/>
    <property type="molecule type" value="Transcribed_RNA"/>
</dbReference>
<dbReference type="InterPro" id="IPR026983">
    <property type="entry name" value="DHC"/>
</dbReference>
<evidence type="ECO:0000313" key="2">
    <source>
        <dbReference type="EMBL" id="CAG6790662.1"/>
    </source>
</evidence>
<dbReference type="GO" id="GO:0007018">
    <property type="term" value="P:microtubule-based movement"/>
    <property type="evidence" value="ECO:0007669"/>
    <property type="project" value="InterPro"/>
</dbReference>
<feature type="domain" description="Dynein heavy chain coiled coil stalk" evidence="1">
    <location>
        <begin position="7"/>
        <end position="60"/>
    </location>
</feature>